<proteinExistence type="predicted"/>
<protein>
    <submittedName>
        <fullName evidence="1">DUF2913 family protein</fullName>
    </submittedName>
</protein>
<dbReference type="Pfam" id="PF11140">
    <property type="entry name" value="DUF2913"/>
    <property type="match status" value="1"/>
</dbReference>
<dbReference type="AlphaFoldDB" id="A0AAW7CR18"/>
<gene>
    <name evidence="1" type="ORF">QSH02_18055</name>
</gene>
<evidence type="ECO:0000313" key="2">
    <source>
        <dbReference type="Proteomes" id="UP001224739"/>
    </source>
</evidence>
<accession>A0AAW7CR18</accession>
<evidence type="ECO:0000313" key="1">
    <source>
        <dbReference type="EMBL" id="MDL5356729.1"/>
    </source>
</evidence>
<dbReference type="RefSeq" id="WP_001764970.1">
    <property type="nucleotide sequence ID" value="NZ_JASVWJ010000032.1"/>
</dbReference>
<dbReference type="EMBL" id="JASVWL010000035">
    <property type="protein sequence ID" value="MDL5356729.1"/>
    <property type="molecule type" value="Genomic_DNA"/>
</dbReference>
<sequence length="202" mass="22854">MSQTITRKTGHFAWCALVALHLAEQDGQVKSDMQKNLFLMRWLATAKKQRRFDRDVTPDIDWLLQQGRTLGVRAKLPQKLDYLYRSCTGTLHEQSDLFRLTYAFESAKEAGFAYQLLSDKSWHGRHAVTPDKHCNALYLSRTALEQAFDTNGHQLTRLPVKIGGDISVLTDILTQCGWLLIPADTPPLYFLHSLIPPAVCAG</sequence>
<dbReference type="Proteomes" id="UP001224739">
    <property type="component" value="Unassembled WGS sequence"/>
</dbReference>
<dbReference type="GeneID" id="83614400"/>
<dbReference type="InterPro" id="IPR021316">
    <property type="entry name" value="DUF2913"/>
</dbReference>
<organism evidence="1 2">
    <name type="scientific">Proteus faecis</name>
    <dbReference type="NCBI Taxonomy" id="2050967"/>
    <lineage>
        <taxon>Bacteria</taxon>
        <taxon>Pseudomonadati</taxon>
        <taxon>Pseudomonadota</taxon>
        <taxon>Gammaproteobacteria</taxon>
        <taxon>Enterobacterales</taxon>
        <taxon>Morganellaceae</taxon>
        <taxon>Proteus</taxon>
    </lineage>
</organism>
<reference evidence="1" key="1">
    <citation type="submission" date="2023-06" db="EMBL/GenBank/DDBJ databases">
        <title>Acute promotion of culturable opportunistic pathogens and persistent increase of antibiotic resistance following antibiotic exposure in mouse gut microbiota.</title>
        <authorList>
            <person name="Li L."/>
            <person name="Wang B."/>
            <person name="Sun Y."/>
            <person name="Wang M."/>
            <person name="Xu H."/>
        </authorList>
    </citation>
    <scope>NUCLEOTIDE SEQUENCE</scope>
    <source>
        <strain evidence="1">EPA10_1</strain>
    </source>
</reference>
<comment type="caution">
    <text evidence="1">The sequence shown here is derived from an EMBL/GenBank/DDBJ whole genome shotgun (WGS) entry which is preliminary data.</text>
</comment>
<name>A0AAW7CR18_9GAMM</name>